<dbReference type="InterPro" id="IPR006311">
    <property type="entry name" value="TAT_signal"/>
</dbReference>
<feature type="region of interest" description="Disordered" evidence="1">
    <location>
        <begin position="54"/>
        <end position="89"/>
    </location>
</feature>
<dbReference type="RefSeq" id="WP_316655365.1">
    <property type="nucleotide sequence ID" value="NZ_CATYWO010000001.1"/>
</dbReference>
<evidence type="ECO:0000313" key="4">
    <source>
        <dbReference type="Proteomes" id="UP001189616"/>
    </source>
</evidence>
<dbReference type="Proteomes" id="UP001189616">
    <property type="component" value="Unassembled WGS sequence"/>
</dbReference>
<sequence>MQVTTQRSAIRALAVTAGGLALALGATVAHAGSIEPDQPIHKVSRADLYTDGAKIGRADPYTDGARTAPPGPYTEGAGVGRRDPYTDGA</sequence>
<keyword evidence="2" id="KW-0732">Signal</keyword>
<name>A0ABM9J0K6_9RALS</name>
<feature type="signal peptide" evidence="2">
    <location>
        <begin position="1"/>
        <end position="31"/>
    </location>
</feature>
<gene>
    <name evidence="3" type="ORF">LMG7141_00761</name>
</gene>
<feature type="chain" id="PRO_5046649052" evidence="2">
    <location>
        <begin position="32"/>
        <end position="89"/>
    </location>
</feature>
<feature type="compositionally biased region" description="Basic and acidic residues" evidence="1">
    <location>
        <begin position="80"/>
        <end position="89"/>
    </location>
</feature>
<comment type="caution">
    <text evidence="3">The sequence shown here is derived from an EMBL/GenBank/DDBJ whole genome shotgun (WGS) entry which is preliminary data.</text>
</comment>
<dbReference type="PROSITE" id="PS51318">
    <property type="entry name" value="TAT"/>
    <property type="match status" value="1"/>
</dbReference>
<accession>A0ABM9J0K6</accession>
<dbReference type="EMBL" id="CATYWO010000001">
    <property type="protein sequence ID" value="CAJ0778483.1"/>
    <property type="molecule type" value="Genomic_DNA"/>
</dbReference>
<organism evidence="3 4">
    <name type="scientific">Ralstonia condita</name>
    <dbReference type="NCBI Taxonomy" id="3058600"/>
    <lineage>
        <taxon>Bacteria</taxon>
        <taxon>Pseudomonadati</taxon>
        <taxon>Pseudomonadota</taxon>
        <taxon>Betaproteobacteria</taxon>
        <taxon>Burkholderiales</taxon>
        <taxon>Burkholderiaceae</taxon>
        <taxon>Ralstonia</taxon>
    </lineage>
</organism>
<evidence type="ECO:0000256" key="2">
    <source>
        <dbReference type="SAM" id="SignalP"/>
    </source>
</evidence>
<keyword evidence="4" id="KW-1185">Reference proteome</keyword>
<evidence type="ECO:0000313" key="3">
    <source>
        <dbReference type="EMBL" id="CAJ0778483.1"/>
    </source>
</evidence>
<protein>
    <submittedName>
        <fullName evidence="3">Uncharacterized protein</fullName>
    </submittedName>
</protein>
<proteinExistence type="predicted"/>
<evidence type="ECO:0000256" key="1">
    <source>
        <dbReference type="SAM" id="MobiDB-lite"/>
    </source>
</evidence>
<reference evidence="3 4" key="1">
    <citation type="submission" date="2023-07" db="EMBL/GenBank/DDBJ databases">
        <authorList>
            <person name="Peeters C."/>
        </authorList>
    </citation>
    <scope>NUCLEOTIDE SEQUENCE [LARGE SCALE GENOMIC DNA]</scope>
    <source>
        <strain evidence="3 4">LMG 7141</strain>
    </source>
</reference>